<organism evidence="1">
    <name type="scientific">anaerobic digester metagenome</name>
    <dbReference type="NCBI Taxonomy" id="1263854"/>
    <lineage>
        <taxon>unclassified sequences</taxon>
        <taxon>metagenomes</taxon>
        <taxon>ecological metagenomes</taxon>
    </lineage>
</organism>
<dbReference type="EMBL" id="CAADRM010000117">
    <property type="protein sequence ID" value="VFU16187.1"/>
    <property type="molecule type" value="Genomic_DNA"/>
</dbReference>
<evidence type="ECO:0000313" key="1">
    <source>
        <dbReference type="EMBL" id="VFU16187.1"/>
    </source>
</evidence>
<name>A0A485M1W7_9ZZZZ</name>
<protein>
    <recommendedName>
        <fullName evidence="2">General secretion pathway protein J</fullName>
    </recommendedName>
</protein>
<dbReference type="InterPro" id="IPR045584">
    <property type="entry name" value="Pilin-like"/>
</dbReference>
<proteinExistence type="predicted"/>
<gene>
    <name evidence="1" type="ORF">SCFA_520003</name>
</gene>
<accession>A0A485M1W7</accession>
<dbReference type="AlphaFoldDB" id="A0A485M1W7"/>
<reference evidence="1" key="1">
    <citation type="submission" date="2019-03" db="EMBL/GenBank/DDBJ databases">
        <authorList>
            <person name="Hao L."/>
        </authorList>
    </citation>
    <scope>NUCLEOTIDE SEQUENCE</scope>
</reference>
<evidence type="ECO:0008006" key="2">
    <source>
        <dbReference type="Google" id="ProtNLM"/>
    </source>
</evidence>
<dbReference type="SUPFAM" id="SSF54523">
    <property type="entry name" value="Pili subunits"/>
    <property type="match status" value="1"/>
</dbReference>
<sequence length="215" mass="23688">MAIAIAAIVLTVVNLSFFQAHRSIESVGSQRQTYQMVRVVMDRMMKDLSCAYVPSTEGTGRTLGEEDVSLYRFVGKDDSDGDTDLDSIHFTTAAELGLPGSMGGLSEVGYFLKEMENLPGHYVLIRSEDPLPHYGVSKSAREMEVAEDIISLNIVYLDHNGGEKDDWDLEQTLALPRQVRVTIAFAFRDEPLSFTGTAHLPLSELKLTVSEGAPE</sequence>